<evidence type="ECO:0000313" key="1">
    <source>
        <dbReference type="EMBL" id="MPN58319.1"/>
    </source>
</evidence>
<proteinExistence type="predicted"/>
<sequence length="57" mass="6773">MKDQKFRLLIIAECDIKENYRIGRELKLKIKNRLDSENISAPVIKNETKLIKEDLED</sequence>
<gene>
    <name evidence="1" type="ORF">SDC9_206023</name>
</gene>
<dbReference type="EMBL" id="VSSQ01130862">
    <property type="protein sequence ID" value="MPN58319.1"/>
    <property type="molecule type" value="Genomic_DNA"/>
</dbReference>
<reference evidence="1" key="1">
    <citation type="submission" date="2019-08" db="EMBL/GenBank/DDBJ databases">
        <authorList>
            <person name="Kucharzyk K."/>
            <person name="Murdoch R.W."/>
            <person name="Higgins S."/>
            <person name="Loffler F."/>
        </authorList>
    </citation>
    <scope>NUCLEOTIDE SEQUENCE</scope>
</reference>
<accession>A0A645J6I9</accession>
<dbReference type="AlphaFoldDB" id="A0A645J6I9"/>
<protein>
    <submittedName>
        <fullName evidence="1">Uncharacterized protein</fullName>
    </submittedName>
</protein>
<organism evidence="1">
    <name type="scientific">bioreactor metagenome</name>
    <dbReference type="NCBI Taxonomy" id="1076179"/>
    <lineage>
        <taxon>unclassified sequences</taxon>
        <taxon>metagenomes</taxon>
        <taxon>ecological metagenomes</taxon>
    </lineage>
</organism>
<name>A0A645J6I9_9ZZZZ</name>
<comment type="caution">
    <text evidence="1">The sequence shown here is derived from an EMBL/GenBank/DDBJ whole genome shotgun (WGS) entry which is preliminary data.</text>
</comment>